<organism evidence="1 2">
    <name type="scientific">Citricoccus alkalitolerans</name>
    <dbReference type="NCBI Taxonomy" id="246603"/>
    <lineage>
        <taxon>Bacteria</taxon>
        <taxon>Bacillati</taxon>
        <taxon>Actinomycetota</taxon>
        <taxon>Actinomycetes</taxon>
        <taxon>Micrococcales</taxon>
        <taxon>Micrococcaceae</taxon>
        <taxon>Citricoccus</taxon>
    </lineage>
</organism>
<evidence type="ECO:0000313" key="2">
    <source>
        <dbReference type="Proteomes" id="UP001595965"/>
    </source>
</evidence>
<dbReference type="RefSeq" id="WP_344231089.1">
    <property type="nucleotide sequence ID" value="NZ_BAAALH010000003.1"/>
</dbReference>
<dbReference type="Proteomes" id="UP001595965">
    <property type="component" value="Unassembled WGS sequence"/>
</dbReference>
<name>A0ABV8XZF4_9MICC</name>
<keyword evidence="2" id="KW-1185">Reference proteome</keyword>
<protein>
    <recommendedName>
        <fullName evidence="3">DUF2384 domain-containing protein</fullName>
    </recommendedName>
</protein>
<gene>
    <name evidence="1" type="ORF">ACFO0K_15105</name>
</gene>
<accession>A0ABV8XZF4</accession>
<dbReference type="EMBL" id="JBHSEN010000003">
    <property type="protein sequence ID" value="MFC4430996.1"/>
    <property type="molecule type" value="Genomic_DNA"/>
</dbReference>
<proteinExistence type="predicted"/>
<sequence length="131" mass="14050">MTTPTTASPGLSTYRESVTLDLAALVDRLRAVLGARLVAYLGGVKETRAVRQWAAGERVPSHVVAQRLRLAYQVAGLIVESQNSPAVVQAWFQGANPQLEDRSPARVLREDDTDGVGPQVLSAARAFARIG</sequence>
<evidence type="ECO:0008006" key="3">
    <source>
        <dbReference type="Google" id="ProtNLM"/>
    </source>
</evidence>
<reference evidence="2" key="1">
    <citation type="journal article" date="2019" name="Int. J. Syst. Evol. Microbiol.">
        <title>The Global Catalogue of Microorganisms (GCM) 10K type strain sequencing project: providing services to taxonomists for standard genome sequencing and annotation.</title>
        <authorList>
            <consortium name="The Broad Institute Genomics Platform"/>
            <consortium name="The Broad Institute Genome Sequencing Center for Infectious Disease"/>
            <person name="Wu L."/>
            <person name="Ma J."/>
        </authorList>
    </citation>
    <scope>NUCLEOTIDE SEQUENCE [LARGE SCALE GENOMIC DNA]</scope>
    <source>
        <strain evidence="2">CGMCC 1.12125</strain>
    </source>
</reference>
<evidence type="ECO:0000313" key="1">
    <source>
        <dbReference type="EMBL" id="MFC4430996.1"/>
    </source>
</evidence>
<comment type="caution">
    <text evidence="1">The sequence shown here is derived from an EMBL/GenBank/DDBJ whole genome shotgun (WGS) entry which is preliminary data.</text>
</comment>